<gene>
    <name evidence="11" type="ORF">IV500_10680</name>
</gene>
<evidence type="ECO:0000259" key="8">
    <source>
        <dbReference type="Pfam" id="PF00441"/>
    </source>
</evidence>
<keyword evidence="12" id="KW-1185">Reference proteome</keyword>
<proteinExistence type="inferred from homology"/>
<evidence type="ECO:0000256" key="5">
    <source>
        <dbReference type="ARBA" id="ARBA00022827"/>
    </source>
</evidence>
<dbReference type="Gene3D" id="1.20.140.10">
    <property type="entry name" value="Butyryl-CoA Dehydrogenase, subunit A, domain 3"/>
    <property type="match status" value="1"/>
</dbReference>
<dbReference type="GO" id="GO:0050660">
    <property type="term" value="F:flavin adenine dinucleotide binding"/>
    <property type="evidence" value="ECO:0007669"/>
    <property type="project" value="InterPro"/>
</dbReference>
<comment type="similarity">
    <text evidence="2 7">Belongs to the acyl-CoA dehydrogenase family.</text>
</comment>
<dbReference type="EMBL" id="JADNYM010000012">
    <property type="protein sequence ID" value="MBG0739850.1"/>
    <property type="molecule type" value="Genomic_DNA"/>
</dbReference>
<dbReference type="InterPro" id="IPR009075">
    <property type="entry name" value="AcylCo_DH/oxidase_C"/>
</dbReference>
<dbReference type="InterPro" id="IPR036250">
    <property type="entry name" value="AcylCo_DH-like_C"/>
</dbReference>
<dbReference type="Gene3D" id="2.40.110.10">
    <property type="entry name" value="Butyryl-CoA Dehydrogenase, subunit A, domain 2"/>
    <property type="match status" value="1"/>
</dbReference>
<evidence type="ECO:0000256" key="2">
    <source>
        <dbReference type="ARBA" id="ARBA00009347"/>
    </source>
</evidence>
<dbReference type="AlphaFoldDB" id="A0A931CP89"/>
<name>A0A931CP89_9MICC</name>
<dbReference type="GO" id="GO:0005737">
    <property type="term" value="C:cytoplasm"/>
    <property type="evidence" value="ECO:0007669"/>
    <property type="project" value="TreeGrafter"/>
</dbReference>
<dbReference type="PANTHER" id="PTHR48083">
    <property type="entry name" value="MEDIUM-CHAIN SPECIFIC ACYL-COA DEHYDROGENASE, MITOCHONDRIAL-RELATED"/>
    <property type="match status" value="1"/>
</dbReference>
<dbReference type="InterPro" id="IPR006091">
    <property type="entry name" value="Acyl-CoA_Oxase/DH_mid-dom"/>
</dbReference>
<accession>A0A931CP89</accession>
<dbReference type="InterPro" id="IPR037069">
    <property type="entry name" value="AcylCoA_DH/ox_N_sf"/>
</dbReference>
<dbReference type="SUPFAM" id="SSF56645">
    <property type="entry name" value="Acyl-CoA dehydrogenase NM domain-like"/>
    <property type="match status" value="1"/>
</dbReference>
<dbReference type="FunFam" id="2.40.110.10:FF:000002">
    <property type="entry name" value="Acyl-CoA dehydrogenase fadE12"/>
    <property type="match status" value="1"/>
</dbReference>
<evidence type="ECO:0000259" key="9">
    <source>
        <dbReference type="Pfam" id="PF02770"/>
    </source>
</evidence>
<dbReference type="Pfam" id="PF02771">
    <property type="entry name" value="Acyl-CoA_dh_N"/>
    <property type="match status" value="1"/>
</dbReference>
<dbReference type="InterPro" id="IPR046373">
    <property type="entry name" value="Acyl-CoA_Oxase/DH_mid-dom_sf"/>
</dbReference>
<evidence type="ECO:0000259" key="10">
    <source>
        <dbReference type="Pfam" id="PF02771"/>
    </source>
</evidence>
<feature type="domain" description="Acyl-CoA dehydrogenase/oxidase C-terminal" evidence="8">
    <location>
        <begin position="263"/>
        <end position="408"/>
    </location>
</feature>
<protein>
    <submittedName>
        <fullName evidence="11">Acyl-CoA dehydrogenase family protein</fullName>
    </submittedName>
</protein>
<evidence type="ECO:0000256" key="7">
    <source>
        <dbReference type="RuleBase" id="RU362125"/>
    </source>
</evidence>
<dbReference type="Pfam" id="PF00441">
    <property type="entry name" value="Acyl-CoA_dh_1"/>
    <property type="match status" value="1"/>
</dbReference>
<dbReference type="GO" id="GO:0033539">
    <property type="term" value="P:fatty acid beta-oxidation using acyl-CoA dehydrogenase"/>
    <property type="evidence" value="ECO:0007669"/>
    <property type="project" value="TreeGrafter"/>
</dbReference>
<evidence type="ECO:0000256" key="4">
    <source>
        <dbReference type="ARBA" id="ARBA00022630"/>
    </source>
</evidence>
<dbReference type="InterPro" id="IPR009100">
    <property type="entry name" value="AcylCoA_DH/oxidase_NM_dom_sf"/>
</dbReference>
<feature type="domain" description="Acyl-CoA dehydrogenase/oxidase N-terminal" evidence="10">
    <location>
        <begin position="11"/>
        <end position="142"/>
    </location>
</feature>
<keyword evidence="6 7" id="KW-0560">Oxidoreductase</keyword>
<comment type="cofactor">
    <cofactor evidence="1 7">
        <name>FAD</name>
        <dbReference type="ChEBI" id="CHEBI:57692"/>
    </cofactor>
</comment>
<evidence type="ECO:0000256" key="1">
    <source>
        <dbReference type="ARBA" id="ARBA00001974"/>
    </source>
</evidence>
<evidence type="ECO:0000256" key="6">
    <source>
        <dbReference type="ARBA" id="ARBA00023002"/>
    </source>
</evidence>
<keyword evidence="5 7" id="KW-0274">FAD</keyword>
<dbReference type="Pfam" id="PF02770">
    <property type="entry name" value="Acyl-CoA_dh_M"/>
    <property type="match status" value="1"/>
</dbReference>
<evidence type="ECO:0000313" key="11">
    <source>
        <dbReference type="EMBL" id="MBG0739850.1"/>
    </source>
</evidence>
<dbReference type="Proteomes" id="UP000655366">
    <property type="component" value="Unassembled WGS sequence"/>
</dbReference>
<dbReference type="InterPro" id="IPR050741">
    <property type="entry name" value="Acyl-CoA_dehydrogenase"/>
</dbReference>
<dbReference type="RefSeq" id="WP_196396795.1">
    <property type="nucleotide sequence ID" value="NZ_JADNYM010000012.1"/>
</dbReference>
<reference evidence="11 12" key="1">
    <citation type="submission" date="2020-11" db="EMBL/GenBank/DDBJ databases">
        <title>Arthrobacter antarcticus sp. nov., isolated from Antarctic Soil.</title>
        <authorList>
            <person name="Li J."/>
        </authorList>
    </citation>
    <scope>NUCLEOTIDE SEQUENCE [LARGE SCALE GENOMIC DNA]</scope>
    <source>
        <strain evidence="11 12">Z1-20</strain>
    </source>
</reference>
<evidence type="ECO:0000256" key="3">
    <source>
        <dbReference type="ARBA" id="ARBA00011738"/>
    </source>
</evidence>
<dbReference type="InterPro" id="IPR013786">
    <property type="entry name" value="AcylCoA_DH/ox_N"/>
</dbReference>
<organism evidence="11 12">
    <name type="scientific">Arthrobacter terrae</name>
    <dbReference type="NCBI Taxonomy" id="2935737"/>
    <lineage>
        <taxon>Bacteria</taxon>
        <taxon>Bacillati</taxon>
        <taxon>Actinomycetota</taxon>
        <taxon>Actinomycetes</taxon>
        <taxon>Micrococcales</taxon>
        <taxon>Micrococcaceae</taxon>
        <taxon>Arthrobacter</taxon>
    </lineage>
</organism>
<evidence type="ECO:0000313" key="12">
    <source>
        <dbReference type="Proteomes" id="UP000655366"/>
    </source>
</evidence>
<dbReference type="GO" id="GO:0003995">
    <property type="term" value="F:acyl-CoA dehydrogenase activity"/>
    <property type="evidence" value="ECO:0007669"/>
    <property type="project" value="TreeGrafter"/>
</dbReference>
<dbReference type="Gene3D" id="1.10.540.10">
    <property type="entry name" value="Acyl-CoA dehydrogenase/oxidase, N-terminal domain"/>
    <property type="match status" value="1"/>
</dbReference>
<sequence length="423" mass="45476">MDFSLSPRAADLCERVASFIDTEIVPVEQEYEDSLAEARVAGQQWRPLPLLHALQAAAREQGLWNLFLPSGCEEALGSRYLPRGGAGLSNTDYAPIAEQTGRSFLAPMVFNCNAPDSGNMEVLIKYGSARQRGEWLDPLLDGRIRSAFAMTEPAVASSDATTLETTATVAGDQVTVNGRKWWSTGVGHPDCEILLVMALTDPQAPRHARHSMVLVPRSTAGVRVERMLPTMGIYDEPGGHGEISFTDVRVPLTNVIAGPGQAFAIAQGRLGPGRVHHCMRLIGLAERALELGCRRALSRSAFGKPLADLGGNRERIAEARMSIDQARLLVLHAAWLLDTRGPGAAVAEVSQIKAVVPKMAQQVIDMAIQLHGGAGLSDDFPLAAAWTHARALRLADGPDEVHSGVVASHELGKYRPKRGTADE</sequence>
<comment type="subunit">
    <text evidence="3">Homodimer.</text>
</comment>
<dbReference type="PANTHER" id="PTHR48083:SF13">
    <property type="entry name" value="ACYL-COA DEHYDROGENASE FAMILY MEMBER 11"/>
    <property type="match status" value="1"/>
</dbReference>
<comment type="caution">
    <text evidence="11">The sequence shown here is derived from an EMBL/GenBank/DDBJ whole genome shotgun (WGS) entry which is preliminary data.</text>
</comment>
<keyword evidence="4 7" id="KW-0285">Flavoprotein</keyword>
<feature type="domain" description="Acyl-CoA oxidase/dehydrogenase middle" evidence="9">
    <location>
        <begin position="147"/>
        <end position="248"/>
    </location>
</feature>
<dbReference type="SUPFAM" id="SSF47203">
    <property type="entry name" value="Acyl-CoA dehydrogenase C-terminal domain-like"/>
    <property type="match status" value="1"/>
</dbReference>